<reference evidence="1 2" key="1">
    <citation type="submission" date="2015-10" db="EMBL/GenBank/DDBJ databases">
        <title>Full genome of DAOMC 229536 Phialocephala scopiformis, a fungal endophyte of spruce producing the potent anti-insectan compound rugulosin.</title>
        <authorList>
            <consortium name="DOE Joint Genome Institute"/>
            <person name="Walker A.K."/>
            <person name="Frasz S.L."/>
            <person name="Seifert K.A."/>
            <person name="Miller J.D."/>
            <person name="Mondo S.J."/>
            <person name="Labutti K."/>
            <person name="Lipzen A."/>
            <person name="Dockter R."/>
            <person name="Kennedy M."/>
            <person name="Grigoriev I.V."/>
            <person name="Spatafora J.W."/>
        </authorList>
    </citation>
    <scope>NUCLEOTIDE SEQUENCE [LARGE SCALE GENOMIC DNA]</scope>
    <source>
        <strain evidence="1 2">CBS 120377</strain>
    </source>
</reference>
<evidence type="ECO:0000313" key="2">
    <source>
        <dbReference type="Proteomes" id="UP000070700"/>
    </source>
</evidence>
<dbReference type="GeneID" id="28819599"/>
<dbReference type="EMBL" id="KQ947428">
    <property type="protein sequence ID" value="KUJ10970.1"/>
    <property type="molecule type" value="Genomic_DNA"/>
</dbReference>
<protein>
    <submittedName>
        <fullName evidence="1">Uncharacterized protein</fullName>
    </submittedName>
</protein>
<gene>
    <name evidence="1" type="ORF">LY89DRAFT_595653</name>
</gene>
<organism evidence="1 2">
    <name type="scientific">Mollisia scopiformis</name>
    <name type="common">Conifer needle endophyte fungus</name>
    <name type="synonym">Phialocephala scopiformis</name>
    <dbReference type="NCBI Taxonomy" id="149040"/>
    <lineage>
        <taxon>Eukaryota</taxon>
        <taxon>Fungi</taxon>
        <taxon>Dikarya</taxon>
        <taxon>Ascomycota</taxon>
        <taxon>Pezizomycotina</taxon>
        <taxon>Leotiomycetes</taxon>
        <taxon>Helotiales</taxon>
        <taxon>Mollisiaceae</taxon>
        <taxon>Mollisia</taxon>
    </lineage>
</organism>
<dbReference type="KEGG" id="psco:LY89DRAFT_595653"/>
<accession>A0A194WSN4</accession>
<dbReference type="Proteomes" id="UP000070700">
    <property type="component" value="Unassembled WGS sequence"/>
</dbReference>
<dbReference type="OrthoDB" id="10571839at2759"/>
<proteinExistence type="predicted"/>
<name>A0A194WSN4_MOLSC</name>
<dbReference type="InParanoid" id="A0A194WSN4"/>
<keyword evidence="2" id="KW-1185">Reference proteome</keyword>
<dbReference type="AlphaFoldDB" id="A0A194WSN4"/>
<sequence>MRTFATSSTRDLLDTSVDEYTRANYEDPAFEGLREQGAILWITFDWDMKTFKATAWMPDAVLHMMKASKWECGLTRMDTWECLYNDSPFVRGVVGKGECWI</sequence>
<dbReference type="RefSeq" id="XP_018065325.1">
    <property type="nucleotide sequence ID" value="XM_018209873.1"/>
</dbReference>
<evidence type="ECO:0000313" key="1">
    <source>
        <dbReference type="EMBL" id="KUJ10970.1"/>
    </source>
</evidence>